<dbReference type="RefSeq" id="WP_179634876.1">
    <property type="nucleotide sequence ID" value="NZ_CAXYYM010000070.1"/>
</dbReference>
<evidence type="ECO:0008006" key="4">
    <source>
        <dbReference type="Google" id="ProtNLM"/>
    </source>
</evidence>
<feature type="transmembrane region" description="Helical" evidence="1">
    <location>
        <begin position="6"/>
        <end position="23"/>
    </location>
</feature>
<proteinExistence type="predicted"/>
<dbReference type="PIRSF" id="PIRSF019883">
    <property type="entry name" value="UCP019883"/>
    <property type="match status" value="1"/>
</dbReference>
<organism evidence="2 3">
    <name type="scientific">Sphaerotilus montanus</name>
    <dbReference type="NCBI Taxonomy" id="522889"/>
    <lineage>
        <taxon>Bacteria</taxon>
        <taxon>Pseudomonadati</taxon>
        <taxon>Pseudomonadota</taxon>
        <taxon>Betaproteobacteria</taxon>
        <taxon>Burkholderiales</taxon>
        <taxon>Sphaerotilaceae</taxon>
        <taxon>Sphaerotilus</taxon>
    </lineage>
</organism>
<gene>
    <name evidence="2" type="ORF">BDD16_003184</name>
</gene>
<dbReference type="EMBL" id="JACCFH010000001">
    <property type="protein sequence ID" value="NYG34198.1"/>
    <property type="molecule type" value="Genomic_DNA"/>
</dbReference>
<evidence type="ECO:0000313" key="2">
    <source>
        <dbReference type="EMBL" id="NYG34198.1"/>
    </source>
</evidence>
<feature type="transmembrane region" description="Helical" evidence="1">
    <location>
        <begin position="72"/>
        <end position="92"/>
    </location>
</feature>
<name>A0A7Y9U6N0_9BURK</name>
<accession>A0A7Y9U6N0</accession>
<dbReference type="Pfam" id="PF10993">
    <property type="entry name" value="DUF2818"/>
    <property type="match status" value="1"/>
</dbReference>
<evidence type="ECO:0000256" key="1">
    <source>
        <dbReference type="SAM" id="Phobius"/>
    </source>
</evidence>
<evidence type="ECO:0000313" key="3">
    <source>
        <dbReference type="Proteomes" id="UP000518288"/>
    </source>
</evidence>
<keyword evidence="3" id="KW-1185">Reference proteome</keyword>
<keyword evidence="1" id="KW-0812">Transmembrane</keyword>
<dbReference type="Proteomes" id="UP000518288">
    <property type="component" value="Unassembled WGS sequence"/>
</dbReference>
<feature type="transmembrane region" description="Helical" evidence="1">
    <location>
        <begin position="43"/>
        <end position="60"/>
    </location>
</feature>
<reference evidence="2 3" key="1">
    <citation type="submission" date="2020-07" db="EMBL/GenBank/DDBJ databases">
        <title>Genomic Encyclopedia of Archaeal and Bacterial Type Strains, Phase II (KMG-II): from individual species to whole genera.</title>
        <authorList>
            <person name="Goeker M."/>
        </authorList>
    </citation>
    <scope>NUCLEOTIDE SEQUENCE [LARGE SCALE GENOMIC DNA]</scope>
    <source>
        <strain evidence="2 3">DSM 21226</strain>
    </source>
</reference>
<dbReference type="InterPro" id="IPR016768">
    <property type="entry name" value="UCP019883"/>
</dbReference>
<comment type="caution">
    <text evidence="2">The sequence shown here is derived from an EMBL/GenBank/DDBJ whole genome shotgun (WGS) entry which is preliminary data.</text>
</comment>
<protein>
    <recommendedName>
        <fullName evidence="4">DUF2818 family protein</fullName>
    </recommendedName>
</protein>
<keyword evidence="1" id="KW-1133">Transmembrane helix</keyword>
<keyword evidence="1" id="KW-0472">Membrane</keyword>
<sequence>MTPAASIWLVLLLAAVLANLPFFSERLFAVGPRRTTRTVSWRLLELMLYTAVVTGVGRWLEGRGGQMAEQGWQFYAVLVCVMLTLAFPGFVWRHLRRKH</sequence>
<dbReference type="AlphaFoldDB" id="A0A7Y9U6N0"/>